<dbReference type="Proteomes" id="UP000281553">
    <property type="component" value="Unassembled WGS sequence"/>
</dbReference>
<proteinExistence type="predicted"/>
<dbReference type="InterPro" id="IPR026983">
    <property type="entry name" value="DHC"/>
</dbReference>
<dbReference type="GO" id="GO:0051959">
    <property type="term" value="F:dynein light intermediate chain binding"/>
    <property type="evidence" value="ECO:0007669"/>
    <property type="project" value="InterPro"/>
</dbReference>
<feature type="domain" description="Dynein heavy chain C-terminal" evidence="2">
    <location>
        <begin position="4"/>
        <end position="66"/>
    </location>
</feature>
<feature type="compositionally biased region" description="Polar residues" evidence="1">
    <location>
        <begin position="94"/>
        <end position="103"/>
    </location>
</feature>
<feature type="region of interest" description="Disordered" evidence="1">
    <location>
        <begin position="75"/>
        <end position="103"/>
    </location>
</feature>
<dbReference type="EMBL" id="UYRU01045663">
    <property type="protein sequence ID" value="VDN08719.1"/>
    <property type="molecule type" value="Genomic_DNA"/>
</dbReference>
<sequence>MEFVTLNTEVTKYAFDELHDSAKEGIFIHGLFIQAGSWDRRLGRIVEAKPKQLFDIMPVINVTAQCFLSQEEINRQQAEKPKATPSSAKGDAATSGNNQNNNSAVISEQTNMSAAVDPQRTSGYSGPGGGAVAAKLTVPVYKKVKRTGQHFITKFTIPCSKSADHWIMRGVALLCDTN</sequence>
<organism evidence="3 4">
    <name type="scientific">Dibothriocephalus latus</name>
    <name type="common">Fish tapeworm</name>
    <name type="synonym">Diphyllobothrium latum</name>
    <dbReference type="NCBI Taxonomy" id="60516"/>
    <lineage>
        <taxon>Eukaryota</taxon>
        <taxon>Metazoa</taxon>
        <taxon>Spiralia</taxon>
        <taxon>Lophotrochozoa</taxon>
        <taxon>Platyhelminthes</taxon>
        <taxon>Cestoda</taxon>
        <taxon>Eucestoda</taxon>
        <taxon>Diphyllobothriidea</taxon>
        <taxon>Diphyllobothriidae</taxon>
        <taxon>Dibothriocephalus</taxon>
    </lineage>
</organism>
<evidence type="ECO:0000256" key="1">
    <source>
        <dbReference type="SAM" id="MobiDB-lite"/>
    </source>
</evidence>
<dbReference type="GO" id="GO:0045505">
    <property type="term" value="F:dynein intermediate chain binding"/>
    <property type="evidence" value="ECO:0007669"/>
    <property type="project" value="InterPro"/>
</dbReference>
<feature type="domain" description="Dynein heavy chain C-terminal" evidence="2">
    <location>
        <begin position="135"/>
        <end position="175"/>
    </location>
</feature>
<keyword evidence="4" id="KW-1185">Reference proteome</keyword>
<dbReference type="GO" id="GO:0030286">
    <property type="term" value="C:dynein complex"/>
    <property type="evidence" value="ECO:0007669"/>
    <property type="project" value="InterPro"/>
</dbReference>
<reference evidence="3 4" key="1">
    <citation type="submission" date="2018-11" db="EMBL/GenBank/DDBJ databases">
        <authorList>
            <consortium name="Pathogen Informatics"/>
        </authorList>
    </citation>
    <scope>NUCLEOTIDE SEQUENCE [LARGE SCALE GENOMIC DNA]</scope>
</reference>
<dbReference type="GO" id="GO:0007018">
    <property type="term" value="P:microtubule-based movement"/>
    <property type="evidence" value="ECO:0007669"/>
    <property type="project" value="InterPro"/>
</dbReference>
<dbReference type="InterPro" id="IPR043160">
    <property type="entry name" value="Dynein_C_barrel"/>
</dbReference>
<protein>
    <recommendedName>
        <fullName evidence="2">Dynein heavy chain C-terminal domain-containing protein</fullName>
    </recommendedName>
</protein>
<dbReference type="OrthoDB" id="10251809at2759"/>
<dbReference type="AlphaFoldDB" id="A0A3P7NGT9"/>
<evidence type="ECO:0000313" key="3">
    <source>
        <dbReference type="EMBL" id="VDN08719.1"/>
    </source>
</evidence>
<dbReference type="Gene3D" id="3.10.490.20">
    <property type="match status" value="1"/>
</dbReference>
<evidence type="ECO:0000313" key="4">
    <source>
        <dbReference type="Proteomes" id="UP000281553"/>
    </source>
</evidence>
<dbReference type="Pfam" id="PF18199">
    <property type="entry name" value="Dynein_C"/>
    <property type="match status" value="2"/>
</dbReference>
<gene>
    <name evidence="3" type="ORF">DILT_LOCUS4550</name>
</gene>
<name>A0A3P7NGT9_DIBLA</name>
<evidence type="ECO:0000259" key="2">
    <source>
        <dbReference type="Pfam" id="PF18199"/>
    </source>
</evidence>
<dbReference type="PANTHER" id="PTHR46961">
    <property type="entry name" value="DYNEIN HEAVY CHAIN 1, AXONEMAL-LIKE PROTEIN"/>
    <property type="match status" value="1"/>
</dbReference>
<accession>A0A3P7NGT9</accession>
<dbReference type="InterPro" id="IPR041228">
    <property type="entry name" value="Dynein_C"/>
</dbReference>